<dbReference type="KEGG" id="sarm:DVA86_12705"/>
<evidence type="ECO:0000256" key="1">
    <source>
        <dbReference type="SAM" id="MobiDB-lite"/>
    </source>
</evidence>
<evidence type="ECO:0000313" key="2">
    <source>
        <dbReference type="EMBL" id="AXK33387.1"/>
    </source>
</evidence>
<accession>A0A345XP21</accession>
<gene>
    <name evidence="2" type="ORF">DVA86_12705</name>
</gene>
<feature type="compositionally biased region" description="Pro residues" evidence="1">
    <location>
        <begin position="27"/>
        <end position="41"/>
    </location>
</feature>
<dbReference type="EMBL" id="CP031320">
    <property type="protein sequence ID" value="AXK33387.1"/>
    <property type="molecule type" value="Genomic_DNA"/>
</dbReference>
<dbReference type="Proteomes" id="UP000254425">
    <property type="component" value="Chromosome"/>
</dbReference>
<name>A0A345XP21_9ACTN</name>
<reference evidence="2 3" key="1">
    <citation type="submission" date="2018-07" db="EMBL/GenBank/DDBJ databases">
        <title>Draft genome of the type strain Streptomyces armeniacus ATCC 15676.</title>
        <authorList>
            <person name="Labana P."/>
            <person name="Gosse J.T."/>
            <person name="Boddy C.N."/>
        </authorList>
    </citation>
    <scope>NUCLEOTIDE SEQUENCE [LARGE SCALE GENOMIC DNA]</scope>
    <source>
        <strain evidence="2 3">ATCC 15676</strain>
    </source>
</reference>
<proteinExistence type="predicted"/>
<evidence type="ECO:0000313" key="3">
    <source>
        <dbReference type="Proteomes" id="UP000254425"/>
    </source>
</evidence>
<feature type="region of interest" description="Disordered" evidence="1">
    <location>
        <begin position="1"/>
        <end position="72"/>
    </location>
</feature>
<protein>
    <submittedName>
        <fullName evidence="2">Uncharacterized protein</fullName>
    </submittedName>
</protein>
<dbReference type="AlphaFoldDB" id="A0A345XP21"/>
<organism evidence="2 3">
    <name type="scientific">Streptomyces armeniacus</name>
    <dbReference type="NCBI Taxonomy" id="83291"/>
    <lineage>
        <taxon>Bacteria</taxon>
        <taxon>Bacillati</taxon>
        <taxon>Actinomycetota</taxon>
        <taxon>Actinomycetes</taxon>
        <taxon>Kitasatosporales</taxon>
        <taxon>Streptomycetaceae</taxon>
        <taxon>Streptomyces</taxon>
    </lineage>
</organism>
<keyword evidence="3" id="KW-1185">Reference proteome</keyword>
<sequence>MPLTPEEPQIHESVPGSRTAAASRSVPPLPGPRPTPRPAPPRADRNRPGPSRPGSGRAGSPSAQNATAEASGTAQIQLVEATDATAVDTADETVDRLLDGGLAPGDILVLTTGEEHPWAQHERSFGEESYWRQLTDGEDVFCAHASAAERVGSRSVVVLAVNGGTDAEAAKALPAALAKAGRELIVCGDPERLRALL</sequence>
<feature type="compositionally biased region" description="Low complexity" evidence="1">
    <location>
        <begin position="48"/>
        <end position="63"/>
    </location>
</feature>